<keyword evidence="2" id="KW-1185">Reference proteome</keyword>
<gene>
    <name evidence="1" type="ORF">U6N30_32640</name>
</gene>
<dbReference type="RefSeq" id="WP_324275571.1">
    <property type="nucleotide sequence ID" value="NZ_CP141261.1"/>
</dbReference>
<dbReference type="Proteomes" id="UP001324287">
    <property type="component" value="Chromosome"/>
</dbReference>
<sequence>MPLVVAVRDAYRSEWQRAWLRRLTEQRPDAVVVAVGMPDDAELVPGPVVLTHGAGRVNTEAAAEVLAGRAAP</sequence>
<reference evidence="1 2" key="1">
    <citation type="submission" date="2023-12" db="EMBL/GenBank/DDBJ databases">
        <title>Blastococcus brunescens sp. nov., an actonobacterium isolated from sandstone collected in sahara desert.</title>
        <authorList>
            <person name="Gtari M."/>
            <person name="Ghodhbane F."/>
        </authorList>
    </citation>
    <scope>NUCLEOTIDE SEQUENCE [LARGE SCALE GENOMIC DNA]</scope>
    <source>
        <strain evidence="1 2">BMG 8361</strain>
    </source>
</reference>
<proteinExistence type="predicted"/>
<name>A0ABZ1B0A4_9ACTN</name>
<protein>
    <submittedName>
        <fullName evidence="1">Uncharacterized protein</fullName>
    </submittedName>
</protein>
<dbReference type="EMBL" id="CP141261">
    <property type="protein sequence ID" value="WRL64243.1"/>
    <property type="molecule type" value="Genomic_DNA"/>
</dbReference>
<evidence type="ECO:0000313" key="1">
    <source>
        <dbReference type="EMBL" id="WRL64243.1"/>
    </source>
</evidence>
<evidence type="ECO:0000313" key="2">
    <source>
        <dbReference type="Proteomes" id="UP001324287"/>
    </source>
</evidence>
<organism evidence="1 2">
    <name type="scientific">Blastococcus brunescens</name>
    <dbReference type="NCBI Taxonomy" id="1564165"/>
    <lineage>
        <taxon>Bacteria</taxon>
        <taxon>Bacillati</taxon>
        <taxon>Actinomycetota</taxon>
        <taxon>Actinomycetes</taxon>
        <taxon>Geodermatophilales</taxon>
        <taxon>Geodermatophilaceae</taxon>
        <taxon>Blastococcus</taxon>
    </lineage>
</organism>
<accession>A0ABZ1B0A4</accession>